<evidence type="ECO:0000313" key="1">
    <source>
        <dbReference type="EMBL" id="MDB9540822.1"/>
    </source>
</evidence>
<gene>
    <name evidence="1" type="ORF">PN457_14365</name>
</gene>
<evidence type="ECO:0000313" key="2">
    <source>
        <dbReference type="Proteomes" id="UP001212499"/>
    </source>
</evidence>
<dbReference type="RefSeq" id="WP_271734079.1">
    <property type="nucleotide sequence ID" value="NZ_JANQDP010000170.1"/>
</dbReference>
<accession>A0ABT5AU40</accession>
<comment type="caution">
    <text evidence="1">The sequence shown here is derived from an EMBL/GenBank/DDBJ whole genome shotgun (WGS) entry which is preliminary data.</text>
</comment>
<name>A0ABT5AU40_9CYAN</name>
<proteinExistence type="predicted"/>
<protein>
    <submittedName>
        <fullName evidence="1">Uncharacterized protein</fullName>
    </submittedName>
</protein>
<sequence>MQSAEPVRKITQAEARNHSIEEGTYPAYKIYRSTIVEQGKCYNSGICLMLDAWD</sequence>
<keyword evidence="2" id="KW-1185">Reference proteome</keyword>
<dbReference type="Proteomes" id="UP001212499">
    <property type="component" value="Unassembled WGS sequence"/>
</dbReference>
<dbReference type="EMBL" id="JAQMUH010000162">
    <property type="protein sequence ID" value="MDB9540822.1"/>
    <property type="molecule type" value="Genomic_DNA"/>
</dbReference>
<organism evidence="1 2">
    <name type="scientific">Anabaenopsis arnoldii</name>
    <dbReference type="NCBI Taxonomy" id="2152938"/>
    <lineage>
        <taxon>Bacteria</taxon>
        <taxon>Bacillati</taxon>
        <taxon>Cyanobacteriota</taxon>
        <taxon>Cyanophyceae</taxon>
        <taxon>Nostocales</taxon>
        <taxon>Nodulariaceae</taxon>
        <taxon>Anabaenopsis</taxon>
    </lineage>
</organism>
<reference evidence="1 2" key="1">
    <citation type="submission" date="2023-01" db="EMBL/GenBank/DDBJ databases">
        <title>Genomes from the Australian National Cyanobacteria Reference Collection.</title>
        <authorList>
            <person name="Willis A."/>
            <person name="Lee E.M.F."/>
        </authorList>
    </citation>
    <scope>NUCLEOTIDE SEQUENCE [LARGE SCALE GENOMIC DNA]</scope>
    <source>
        <strain evidence="1 2">CS-1033</strain>
    </source>
</reference>